<organism evidence="8">
    <name type="scientific">Salpingoeca rosetta (strain ATCC 50818 / BSB-021)</name>
    <dbReference type="NCBI Taxonomy" id="946362"/>
    <lineage>
        <taxon>Eukaryota</taxon>
        <taxon>Choanoflagellata</taxon>
        <taxon>Craspedida</taxon>
        <taxon>Salpingoecidae</taxon>
        <taxon>Salpingoeca</taxon>
    </lineage>
</organism>
<dbReference type="KEGG" id="sre:PTSG_08958"/>
<gene>
    <name evidence="7" type="ORF">PTSG_08958</name>
</gene>
<evidence type="ECO:0000256" key="3">
    <source>
        <dbReference type="ARBA" id="ARBA00022833"/>
    </source>
</evidence>
<dbReference type="InterPro" id="IPR000571">
    <property type="entry name" value="Znf_CCCH"/>
</dbReference>
<dbReference type="PANTHER" id="PTHR46156">
    <property type="entry name" value="CCCH ZINGC FINGER"/>
    <property type="match status" value="1"/>
</dbReference>
<dbReference type="Proteomes" id="UP000007799">
    <property type="component" value="Unassembled WGS sequence"/>
</dbReference>
<keyword evidence="8" id="KW-1185">Reference proteome</keyword>
<feature type="domain" description="C3H1-type" evidence="6">
    <location>
        <begin position="151"/>
        <end position="177"/>
    </location>
</feature>
<dbReference type="SMART" id="SM00356">
    <property type="entry name" value="ZnF_C3H1"/>
    <property type="match status" value="4"/>
</dbReference>
<dbReference type="SUPFAM" id="SSF90229">
    <property type="entry name" value="CCCH zinc finger"/>
    <property type="match status" value="1"/>
</dbReference>
<reference evidence="7" key="1">
    <citation type="submission" date="2009-08" db="EMBL/GenBank/DDBJ databases">
        <title>Annotation of Salpingoeca rosetta.</title>
        <authorList>
            <consortium name="The Broad Institute Genome Sequencing Platform"/>
            <person name="Russ C."/>
            <person name="Cuomo C."/>
            <person name="Burger G."/>
            <person name="Gray M.W."/>
            <person name="Holland P.W.H."/>
            <person name="King N."/>
            <person name="Lang F.B.F."/>
            <person name="Roger A.J."/>
            <person name="Ruiz-Trillo I."/>
            <person name="Young S.K."/>
            <person name="Zeng Q."/>
            <person name="Gargeya S."/>
            <person name="Alvarado L."/>
            <person name="Berlin A."/>
            <person name="Chapman S.B."/>
            <person name="Chen Z."/>
            <person name="Freedman E."/>
            <person name="Gellesch M."/>
            <person name="Goldberg J."/>
            <person name="Griggs A."/>
            <person name="Gujja S."/>
            <person name="Heilman E."/>
            <person name="Heiman D."/>
            <person name="Howarth C."/>
            <person name="Mehta T."/>
            <person name="Neiman D."/>
            <person name="Pearson M."/>
            <person name="Roberts A."/>
            <person name="Saif S."/>
            <person name="Shea T."/>
            <person name="Shenoy N."/>
            <person name="Sisk P."/>
            <person name="Stolte C."/>
            <person name="Sykes S."/>
            <person name="White J."/>
            <person name="Yandava C."/>
            <person name="Haas B."/>
            <person name="Nusbaum C."/>
            <person name="Birren B."/>
        </authorList>
    </citation>
    <scope>NUCLEOTIDE SEQUENCE [LARGE SCALE GENOMIC DNA]</scope>
    <source>
        <strain evidence="7">ATCC 50818</strain>
    </source>
</reference>
<keyword evidence="3 4" id="KW-0862">Zinc</keyword>
<dbReference type="STRING" id="946362.F2ULT1"/>
<dbReference type="OrthoDB" id="3247158at2759"/>
<feature type="compositionally biased region" description="Gly residues" evidence="5">
    <location>
        <begin position="16"/>
        <end position="34"/>
    </location>
</feature>
<dbReference type="AlphaFoldDB" id="F2ULT1"/>
<feature type="domain" description="C3H1-type" evidence="6">
    <location>
        <begin position="98"/>
        <end position="126"/>
    </location>
</feature>
<dbReference type="InParanoid" id="F2ULT1"/>
<keyword evidence="1 4" id="KW-0479">Metal-binding</keyword>
<dbReference type="GO" id="GO:0008270">
    <property type="term" value="F:zinc ion binding"/>
    <property type="evidence" value="ECO:0007669"/>
    <property type="project" value="UniProtKB-KW"/>
</dbReference>
<dbReference type="PANTHER" id="PTHR46156:SF1">
    <property type="entry name" value="ZINC FINGER CCCH DOMAIN-CONTAINING PROTEIN 3"/>
    <property type="match status" value="1"/>
</dbReference>
<dbReference type="Pfam" id="PF00642">
    <property type="entry name" value="zf-CCCH"/>
    <property type="match status" value="1"/>
</dbReference>
<evidence type="ECO:0000313" key="8">
    <source>
        <dbReference type="Proteomes" id="UP000007799"/>
    </source>
</evidence>
<dbReference type="PROSITE" id="PS50103">
    <property type="entry name" value="ZF_C3H1"/>
    <property type="match status" value="2"/>
</dbReference>
<evidence type="ECO:0000313" key="7">
    <source>
        <dbReference type="EMBL" id="EGD78080.1"/>
    </source>
</evidence>
<dbReference type="InterPro" id="IPR036855">
    <property type="entry name" value="Znf_CCCH_sf"/>
</dbReference>
<dbReference type="RefSeq" id="XP_004989756.1">
    <property type="nucleotide sequence ID" value="XM_004989699.1"/>
</dbReference>
<protein>
    <recommendedName>
        <fullName evidence="6">C3H1-type domain-containing protein</fullName>
    </recommendedName>
</protein>
<dbReference type="Gene3D" id="4.10.1000.10">
    <property type="entry name" value="Zinc finger, CCCH-type"/>
    <property type="match status" value="2"/>
</dbReference>
<evidence type="ECO:0000256" key="5">
    <source>
        <dbReference type="SAM" id="MobiDB-lite"/>
    </source>
</evidence>
<feature type="zinc finger region" description="C3H1-type" evidence="4">
    <location>
        <begin position="151"/>
        <end position="177"/>
    </location>
</feature>
<name>F2ULT1_SALR5</name>
<feature type="zinc finger region" description="C3H1-type" evidence="4">
    <location>
        <begin position="98"/>
        <end position="126"/>
    </location>
</feature>
<dbReference type="GeneID" id="16070310"/>
<sequence>MASGQMKPVGIEELAAGGGSPHRGRGGGRGGGGAHVASSAFAPSWRGGSPRGRGSSRGGFGAAHGMLMGDSPTLPQRHRPGSTSPRGGVPFNAGLGPSTQKTNCLHFVRFGQCRRGPTCAFAHDPASVAVCPRYLTSACSNPCPRQHQAIGSMVPDCVFFSRGKCDRDNCRYRHVRLDEDALVCEDFVFGKCKDAACPNIHEYICPGYFAGGTCTNGR</sequence>
<evidence type="ECO:0000256" key="2">
    <source>
        <dbReference type="ARBA" id="ARBA00022771"/>
    </source>
</evidence>
<evidence type="ECO:0000259" key="6">
    <source>
        <dbReference type="PROSITE" id="PS50103"/>
    </source>
</evidence>
<dbReference type="GO" id="GO:0005634">
    <property type="term" value="C:nucleus"/>
    <property type="evidence" value="ECO:0007669"/>
    <property type="project" value="TreeGrafter"/>
</dbReference>
<keyword evidence="2 4" id="KW-0863">Zinc-finger</keyword>
<dbReference type="eggNOG" id="KOG1492">
    <property type="taxonomic scope" value="Eukaryota"/>
</dbReference>
<feature type="compositionally biased region" description="Gly residues" evidence="5">
    <location>
        <begin position="49"/>
        <end position="62"/>
    </location>
</feature>
<proteinExistence type="predicted"/>
<feature type="compositionally biased region" description="Low complexity" evidence="5">
    <location>
        <begin position="35"/>
        <end position="48"/>
    </location>
</feature>
<evidence type="ECO:0000256" key="4">
    <source>
        <dbReference type="PROSITE-ProRule" id="PRU00723"/>
    </source>
</evidence>
<evidence type="ECO:0000256" key="1">
    <source>
        <dbReference type="ARBA" id="ARBA00022723"/>
    </source>
</evidence>
<dbReference type="EMBL" id="GL832981">
    <property type="protein sequence ID" value="EGD78080.1"/>
    <property type="molecule type" value="Genomic_DNA"/>
</dbReference>
<accession>F2ULT1</accession>
<feature type="region of interest" description="Disordered" evidence="5">
    <location>
        <begin position="1"/>
        <end position="89"/>
    </location>
</feature>